<evidence type="ECO:0000259" key="3">
    <source>
        <dbReference type="SMART" id="SM00829"/>
    </source>
</evidence>
<dbReference type="EMBL" id="CP115668">
    <property type="protein sequence ID" value="WCC79696.1"/>
    <property type="molecule type" value="Genomic_DNA"/>
</dbReference>
<proteinExistence type="predicted"/>
<dbReference type="RefSeq" id="WP_271417886.1">
    <property type="nucleotide sequence ID" value="NZ_CP115668.1"/>
</dbReference>
<dbReference type="Proteomes" id="UP001212097">
    <property type="component" value="Chromosome"/>
</dbReference>
<dbReference type="InterPro" id="IPR036291">
    <property type="entry name" value="NAD(P)-bd_dom_sf"/>
</dbReference>
<dbReference type="Pfam" id="PF00107">
    <property type="entry name" value="ADH_zinc_N"/>
    <property type="match status" value="1"/>
</dbReference>
<dbReference type="SUPFAM" id="SSF50129">
    <property type="entry name" value="GroES-like"/>
    <property type="match status" value="1"/>
</dbReference>
<dbReference type="InterPro" id="IPR011032">
    <property type="entry name" value="GroES-like_sf"/>
</dbReference>
<evidence type="ECO:0000313" key="5">
    <source>
        <dbReference type="Proteomes" id="UP001212097"/>
    </source>
</evidence>
<dbReference type="Gene3D" id="3.40.50.720">
    <property type="entry name" value="NAD(P)-binding Rossmann-like Domain"/>
    <property type="match status" value="1"/>
</dbReference>
<sequence>MTNKYAKLAKFEDPFTLTVVEEEEPHAGPGQVRVRVAAVGLNPLDWKVAANAQMAAAFGVNEPTGFGLDMAGTVDEVGEGVEGFAVGDRVFGQTGLGRAAAQYVVIDTPEQSLLHTPDKLSEELAAGLPVVAKTADGSLTTIGLTKDDTVLIGGAAGGVGTIAVQLASRLGATVIGTASEKNHEYLRSLGALPTTYGPGLVDRVRELAPNGVTAALDFHGADTAEAAVTLGVSPERIGVIAGGDDYPAGVRETGAARATEGALARIADLVAQGDVMLPIEQVFSLDDIQDAVALLRGGHVRGKVIVRI</sequence>
<dbReference type="Pfam" id="PF13602">
    <property type="entry name" value="ADH_zinc_N_2"/>
    <property type="match status" value="1"/>
</dbReference>
<evidence type="ECO:0000256" key="2">
    <source>
        <dbReference type="ARBA" id="ARBA00023002"/>
    </source>
</evidence>
<dbReference type="InterPro" id="IPR013149">
    <property type="entry name" value="ADH-like_C"/>
</dbReference>
<dbReference type="SMART" id="SM00829">
    <property type="entry name" value="PKS_ER"/>
    <property type="match status" value="1"/>
</dbReference>
<gene>
    <name evidence="4" type="ORF">O6R08_09420</name>
</gene>
<name>A0ABY7QXH0_9ACTN</name>
<accession>A0ABY7QXH0</accession>
<dbReference type="PANTHER" id="PTHR48106">
    <property type="entry name" value="QUINONE OXIDOREDUCTASE PIG3-RELATED"/>
    <property type="match status" value="1"/>
</dbReference>
<evidence type="ECO:0000256" key="1">
    <source>
        <dbReference type="ARBA" id="ARBA00022857"/>
    </source>
</evidence>
<dbReference type="Gene3D" id="3.90.180.10">
    <property type="entry name" value="Medium-chain alcohol dehydrogenases, catalytic domain"/>
    <property type="match status" value="1"/>
</dbReference>
<keyword evidence="5" id="KW-1185">Reference proteome</keyword>
<dbReference type="CDD" id="cd05289">
    <property type="entry name" value="MDR_like_2"/>
    <property type="match status" value="1"/>
</dbReference>
<organism evidence="4 5">
    <name type="scientific">Cutibacterium equinum</name>
    <dbReference type="NCBI Taxonomy" id="3016342"/>
    <lineage>
        <taxon>Bacteria</taxon>
        <taxon>Bacillati</taxon>
        <taxon>Actinomycetota</taxon>
        <taxon>Actinomycetes</taxon>
        <taxon>Propionibacteriales</taxon>
        <taxon>Propionibacteriaceae</taxon>
        <taxon>Cutibacterium</taxon>
    </lineage>
</organism>
<evidence type="ECO:0000313" key="4">
    <source>
        <dbReference type="EMBL" id="WCC79696.1"/>
    </source>
</evidence>
<dbReference type="InterPro" id="IPR013154">
    <property type="entry name" value="ADH-like_N"/>
</dbReference>
<dbReference type="PROSITE" id="PS01162">
    <property type="entry name" value="QOR_ZETA_CRYSTAL"/>
    <property type="match status" value="1"/>
</dbReference>
<dbReference type="InterPro" id="IPR020843">
    <property type="entry name" value="ER"/>
</dbReference>
<dbReference type="SUPFAM" id="SSF51735">
    <property type="entry name" value="NAD(P)-binding Rossmann-fold domains"/>
    <property type="match status" value="1"/>
</dbReference>
<dbReference type="InterPro" id="IPR002364">
    <property type="entry name" value="Quin_OxRdtase/zeta-crystal_CS"/>
</dbReference>
<feature type="domain" description="Enoyl reductase (ER)" evidence="3">
    <location>
        <begin position="12"/>
        <end position="306"/>
    </location>
</feature>
<dbReference type="Pfam" id="PF08240">
    <property type="entry name" value="ADH_N"/>
    <property type="match status" value="1"/>
</dbReference>
<keyword evidence="1" id="KW-0521">NADP</keyword>
<protein>
    <submittedName>
        <fullName evidence="4">NADP-dependent oxidoreductase</fullName>
    </submittedName>
</protein>
<reference evidence="4 5" key="1">
    <citation type="submission" date="2023-06" db="EMBL/GenBank/DDBJ databases">
        <title>The Gram-positive Non-spore-bearing Anaerobic Bacilli of Human Feces.</title>
        <authorList>
            <person name="Eggerth A.H."/>
        </authorList>
    </citation>
    <scope>NUCLEOTIDE SEQUENCE [LARGE SCALE GENOMIC DNA]</scope>
    <source>
        <strain evidence="4 5">CBA3108</strain>
    </source>
</reference>
<keyword evidence="2" id="KW-0560">Oxidoreductase</keyword>